<comment type="similarity">
    <text evidence="2">Belongs to the insect defense protein family.</text>
</comment>
<evidence type="ECO:0000313" key="11">
    <source>
        <dbReference type="EMBL" id="KAH9368662.1"/>
    </source>
</evidence>
<comment type="subcellular location">
    <subcellularLocation>
        <location evidence="1">Secreted</location>
    </subcellularLocation>
</comment>
<feature type="signal peptide" evidence="9">
    <location>
        <begin position="1"/>
        <end position="31"/>
    </location>
</feature>
<feature type="chain" id="PRO_5039891903" description="Reelin domain-containing protein" evidence="9">
    <location>
        <begin position="32"/>
        <end position="334"/>
    </location>
</feature>
<evidence type="ECO:0000256" key="1">
    <source>
        <dbReference type="ARBA" id="ARBA00004613"/>
    </source>
</evidence>
<dbReference type="OMA" id="ACATMEP"/>
<dbReference type="EMBL" id="JABSTR010000004">
    <property type="protein sequence ID" value="KAH9368662.1"/>
    <property type="molecule type" value="Genomic_DNA"/>
</dbReference>
<evidence type="ECO:0000256" key="8">
    <source>
        <dbReference type="ARBA" id="ARBA00023022"/>
    </source>
</evidence>
<dbReference type="InterPro" id="IPR042307">
    <property type="entry name" value="Reeler_sf"/>
</dbReference>
<dbReference type="PANTHER" id="PTHR45828">
    <property type="entry name" value="CYTOCHROME B561/FERRIC REDUCTASE TRANSMEMBRANE"/>
    <property type="match status" value="1"/>
</dbReference>
<dbReference type="GO" id="GO:0016020">
    <property type="term" value="C:membrane"/>
    <property type="evidence" value="ECO:0007669"/>
    <property type="project" value="TreeGrafter"/>
</dbReference>
<comment type="caution">
    <text evidence="11">The sequence shown here is derived from an EMBL/GenBank/DDBJ whole genome shotgun (WGS) entry which is preliminary data.</text>
</comment>
<keyword evidence="8" id="KW-0044">Antibiotic</keyword>
<dbReference type="InterPro" id="IPR051237">
    <property type="entry name" value="Ferric-chelate_Red/DefProt"/>
</dbReference>
<dbReference type="Proteomes" id="UP000821853">
    <property type="component" value="Chromosome 2"/>
</dbReference>
<dbReference type="InterPro" id="IPR002861">
    <property type="entry name" value="Reeler_dom"/>
</dbReference>
<dbReference type="GO" id="GO:0005576">
    <property type="term" value="C:extracellular region"/>
    <property type="evidence" value="ECO:0007669"/>
    <property type="project" value="UniProtKB-SubCell"/>
</dbReference>
<dbReference type="GO" id="GO:0045087">
    <property type="term" value="P:innate immune response"/>
    <property type="evidence" value="ECO:0007669"/>
    <property type="project" value="UniProtKB-KW"/>
</dbReference>
<proteinExistence type="inferred from homology"/>
<keyword evidence="4" id="KW-0929">Antimicrobial</keyword>
<dbReference type="Pfam" id="PF02014">
    <property type="entry name" value="Reeler"/>
    <property type="match status" value="2"/>
</dbReference>
<keyword evidence="3" id="KW-0964">Secreted</keyword>
<evidence type="ECO:0000256" key="6">
    <source>
        <dbReference type="ARBA" id="ARBA00022729"/>
    </source>
</evidence>
<organism evidence="11 12">
    <name type="scientific">Haemaphysalis longicornis</name>
    <name type="common">Bush tick</name>
    <dbReference type="NCBI Taxonomy" id="44386"/>
    <lineage>
        <taxon>Eukaryota</taxon>
        <taxon>Metazoa</taxon>
        <taxon>Ecdysozoa</taxon>
        <taxon>Arthropoda</taxon>
        <taxon>Chelicerata</taxon>
        <taxon>Arachnida</taxon>
        <taxon>Acari</taxon>
        <taxon>Parasitiformes</taxon>
        <taxon>Ixodida</taxon>
        <taxon>Ixodoidea</taxon>
        <taxon>Ixodidae</taxon>
        <taxon>Haemaphysalinae</taxon>
        <taxon>Haemaphysalis</taxon>
    </lineage>
</organism>
<protein>
    <recommendedName>
        <fullName evidence="10">Reelin domain-containing protein</fullName>
    </recommendedName>
</protein>
<reference evidence="11 12" key="1">
    <citation type="journal article" date="2020" name="Cell">
        <title>Large-Scale Comparative Analyses of Tick Genomes Elucidate Their Genetic Diversity and Vector Capacities.</title>
        <authorList>
            <consortium name="Tick Genome and Microbiome Consortium (TIGMIC)"/>
            <person name="Jia N."/>
            <person name="Wang J."/>
            <person name="Shi W."/>
            <person name="Du L."/>
            <person name="Sun Y."/>
            <person name="Zhan W."/>
            <person name="Jiang J.F."/>
            <person name="Wang Q."/>
            <person name="Zhang B."/>
            <person name="Ji P."/>
            <person name="Bell-Sakyi L."/>
            <person name="Cui X.M."/>
            <person name="Yuan T.T."/>
            <person name="Jiang B.G."/>
            <person name="Yang W.F."/>
            <person name="Lam T.T."/>
            <person name="Chang Q.C."/>
            <person name="Ding S.J."/>
            <person name="Wang X.J."/>
            <person name="Zhu J.G."/>
            <person name="Ruan X.D."/>
            <person name="Zhao L."/>
            <person name="Wei J.T."/>
            <person name="Ye R.Z."/>
            <person name="Que T.C."/>
            <person name="Du C.H."/>
            <person name="Zhou Y.H."/>
            <person name="Cheng J.X."/>
            <person name="Dai P.F."/>
            <person name="Guo W.B."/>
            <person name="Han X.H."/>
            <person name="Huang E.J."/>
            <person name="Li L.F."/>
            <person name="Wei W."/>
            <person name="Gao Y.C."/>
            <person name="Liu J.Z."/>
            <person name="Shao H.Z."/>
            <person name="Wang X."/>
            <person name="Wang C.C."/>
            <person name="Yang T.C."/>
            <person name="Huo Q.B."/>
            <person name="Li W."/>
            <person name="Chen H.Y."/>
            <person name="Chen S.E."/>
            <person name="Zhou L.G."/>
            <person name="Ni X.B."/>
            <person name="Tian J.H."/>
            <person name="Sheng Y."/>
            <person name="Liu T."/>
            <person name="Pan Y.S."/>
            <person name="Xia L.Y."/>
            <person name="Li J."/>
            <person name="Zhao F."/>
            <person name="Cao W.C."/>
        </authorList>
    </citation>
    <scope>NUCLEOTIDE SEQUENCE [LARGE SCALE GENOMIC DNA]</scope>
    <source>
        <strain evidence="11">HaeL-2018</strain>
    </source>
</reference>
<keyword evidence="7" id="KW-0391">Immunity</keyword>
<gene>
    <name evidence="11" type="ORF">HPB48_004681</name>
</gene>
<evidence type="ECO:0000256" key="7">
    <source>
        <dbReference type="ARBA" id="ARBA00022859"/>
    </source>
</evidence>
<sequence length="334" mass="36317">MVADTTIAAAAMVSPRYALFLLVAVVGATWAYPKGAPEAACATMEPEHKDSLHEEASPASPYKLVQDKRDFKGGDSVAVTLSSSGPAFKGFLVKAFDEKNQEVGQFEASEDSKPITKCSASTHTGPADKTIVKVLWKAPEGVSGKVHFRQVPAAGLFVRGRLGIAAVDFSIKEGDVVWGTQSTRPARTQFTHFVSDVRHFVVWKKRFLFESITRCLAYPWGAPDSACDSMVPQHPFASQGRAEDCPYDLEQERFSYAPDDSMEVVLKSRGAMFTGFLVRALDSGGEGVGRFVEGVGTIAKQFCSAVTHANADEKFDVRLTWLAPSSRNGKVHFR</sequence>
<keyword evidence="12" id="KW-1185">Reference proteome</keyword>
<dbReference type="CDD" id="cd08544">
    <property type="entry name" value="Reeler"/>
    <property type="match status" value="2"/>
</dbReference>
<dbReference type="PROSITE" id="PS51019">
    <property type="entry name" value="REELIN"/>
    <property type="match status" value="2"/>
</dbReference>
<evidence type="ECO:0000256" key="5">
    <source>
        <dbReference type="ARBA" id="ARBA00022588"/>
    </source>
</evidence>
<evidence type="ECO:0000256" key="3">
    <source>
        <dbReference type="ARBA" id="ARBA00022525"/>
    </source>
</evidence>
<evidence type="ECO:0000256" key="9">
    <source>
        <dbReference type="SAM" id="SignalP"/>
    </source>
</evidence>
<evidence type="ECO:0000256" key="2">
    <source>
        <dbReference type="ARBA" id="ARBA00008501"/>
    </source>
</evidence>
<evidence type="ECO:0000259" key="10">
    <source>
        <dbReference type="PROSITE" id="PS51019"/>
    </source>
</evidence>
<dbReference type="OrthoDB" id="6353267at2759"/>
<evidence type="ECO:0000313" key="12">
    <source>
        <dbReference type="Proteomes" id="UP000821853"/>
    </source>
</evidence>
<dbReference type="AlphaFoldDB" id="A0A9J6FR01"/>
<dbReference type="PANTHER" id="PTHR45828:SF9">
    <property type="entry name" value="CELL WALL INTEGRITY AND STRESS RESPONSE COMPONENT 4-LIKE-RELATED"/>
    <property type="match status" value="1"/>
</dbReference>
<dbReference type="VEuPathDB" id="VectorBase:HLOH_047155"/>
<keyword evidence="5" id="KW-0399">Innate immunity</keyword>
<keyword evidence="6 9" id="KW-0732">Signal</keyword>
<name>A0A9J6FR01_HAELO</name>
<feature type="domain" description="Reelin" evidence="10">
    <location>
        <begin position="212"/>
        <end position="334"/>
    </location>
</feature>
<dbReference type="GO" id="GO:0042742">
    <property type="term" value="P:defense response to bacterium"/>
    <property type="evidence" value="ECO:0007669"/>
    <property type="project" value="UniProtKB-KW"/>
</dbReference>
<evidence type="ECO:0000256" key="4">
    <source>
        <dbReference type="ARBA" id="ARBA00022529"/>
    </source>
</evidence>
<dbReference type="Gene3D" id="2.60.40.4060">
    <property type="entry name" value="Reeler domain"/>
    <property type="match status" value="2"/>
</dbReference>
<feature type="domain" description="Reelin" evidence="10">
    <location>
        <begin position="26"/>
        <end position="185"/>
    </location>
</feature>
<accession>A0A9J6FR01</accession>